<dbReference type="EMBL" id="PTIX01000024">
    <property type="protein sequence ID" value="PPK63766.1"/>
    <property type="molecule type" value="Genomic_DNA"/>
</dbReference>
<dbReference type="AlphaFoldDB" id="A0A2S6GF61"/>
<comment type="caution">
    <text evidence="1">The sequence shown here is derived from an EMBL/GenBank/DDBJ whole genome shotgun (WGS) entry which is preliminary data.</text>
</comment>
<gene>
    <name evidence="1" type="ORF">CLV40_1246</name>
</gene>
<reference evidence="1 2" key="1">
    <citation type="submission" date="2018-02" db="EMBL/GenBank/DDBJ databases">
        <title>Genomic Encyclopedia of Archaeal and Bacterial Type Strains, Phase II (KMG-II): from individual species to whole genera.</title>
        <authorList>
            <person name="Goeker M."/>
        </authorList>
    </citation>
    <scope>NUCLEOTIDE SEQUENCE [LARGE SCALE GENOMIC DNA]</scope>
    <source>
        <strain evidence="1 2">YU 961-1</strain>
    </source>
</reference>
<protein>
    <submittedName>
        <fullName evidence="1">Uncharacterized protein</fullName>
    </submittedName>
</protein>
<sequence length="83" mass="9009">MFDDDLMSTLYDVYDNAVSFQSGFRWNSPDGRPVGDLPGWQSAALGTLLDRGLVAVEPGDHLVRLTDRGVVALYNSPEVPLAA</sequence>
<evidence type="ECO:0000313" key="2">
    <source>
        <dbReference type="Proteomes" id="UP000239203"/>
    </source>
</evidence>
<name>A0A2S6GF61_9PSEU</name>
<accession>A0A2S6GF61</accession>
<keyword evidence="2" id="KW-1185">Reference proteome</keyword>
<organism evidence="1 2">
    <name type="scientific">Actinokineospora auranticolor</name>
    <dbReference type="NCBI Taxonomy" id="155976"/>
    <lineage>
        <taxon>Bacteria</taxon>
        <taxon>Bacillati</taxon>
        <taxon>Actinomycetota</taxon>
        <taxon>Actinomycetes</taxon>
        <taxon>Pseudonocardiales</taxon>
        <taxon>Pseudonocardiaceae</taxon>
        <taxon>Actinokineospora</taxon>
    </lineage>
</organism>
<evidence type="ECO:0000313" key="1">
    <source>
        <dbReference type="EMBL" id="PPK63766.1"/>
    </source>
</evidence>
<proteinExistence type="predicted"/>
<dbReference type="Proteomes" id="UP000239203">
    <property type="component" value="Unassembled WGS sequence"/>
</dbReference>